<name>A0A933SDP1_UNCEI</name>
<reference evidence="6" key="1">
    <citation type="submission" date="2020-07" db="EMBL/GenBank/DDBJ databases">
        <title>Huge and variable diversity of episymbiotic CPR bacteria and DPANN archaea in groundwater ecosystems.</title>
        <authorList>
            <person name="He C.Y."/>
            <person name="Keren R."/>
            <person name="Whittaker M."/>
            <person name="Farag I.F."/>
            <person name="Doudna J."/>
            <person name="Cate J.H.D."/>
            <person name="Banfield J.F."/>
        </authorList>
    </citation>
    <scope>NUCLEOTIDE SEQUENCE</scope>
    <source>
        <strain evidence="6">NC_groundwater_1813_Pr3_B-0.1um_71_17</strain>
    </source>
</reference>
<dbReference type="EMBL" id="JACRIW010000071">
    <property type="protein sequence ID" value="MBI5169848.1"/>
    <property type="molecule type" value="Genomic_DNA"/>
</dbReference>
<dbReference type="InterPro" id="IPR036390">
    <property type="entry name" value="WH_DNA-bd_sf"/>
</dbReference>
<feature type="compositionally biased region" description="Low complexity" evidence="4">
    <location>
        <begin position="92"/>
        <end position="102"/>
    </location>
</feature>
<dbReference type="InterPro" id="IPR036388">
    <property type="entry name" value="WH-like_DNA-bd_sf"/>
</dbReference>
<evidence type="ECO:0000256" key="3">
    <source>
        <dbReference type="ARBA" id="ARBA00023163"/>
    </source>
</evidence>
<evidence type="ECO:0000259" key="5">
    <source>
        <dbReference type="PROSITE" id="PS50987"/>
    </source>
</evidence>
<dbReference type="PROSITE" id="PS50987">
    <property type="entry name" value="HTH_ARSR_2"/>
    <property type="match status" value="1"/>
</dbReference>
<protein>
    <submittedName>
        <fullName evidence="6">Helix-turn-helix domain-containing protein</fullName>
    </submittedName>
</protein>
<sequence>MNDRQRRIQELLLVLADRSRFHMLCVLSSGPQHVSELGRAVGLSQSCATRHVQALTGAGAVECRRHGKRVMVQVRSEDEVVRTLLDWMAAAPAQGAGEPAVARPGGSHAPTRRALSESPDTAARKPQRKERTPVPAPDSGTPAPAQVEQVSSGKSAPVTHRALEDFLL</sequence>
<keyword evidence="2" id="KW-0238">DNA-binding</keyword>
<dbReference type="Gene3D" id="1.10.10.10">
    <property type="entry name" value="Winged helix-like DNA-binding domain superfamily/Winged helix DNA-binding domain"/>
    <property type="match status" value="1"/>
</dbReference>
<dbReference type="InterPro" id="IPR051081">
    <property type="entry name" value="HTH_MetalResp_TranReg"/>
</dbReference>
<dbReference type="PANTHER" id="PTHR33154">
    <property type="entry name" value="TRANSCRIPTIONAL REGULATOR, ARSR FAMILY"/>
    <property type="match status" value="1"/>
</dbReference>
<dbReference type="GO" id="GO:0003677">
    <property type="term" value="F:DNA binding"/>
    <property type="evidence" value="ECO:0007669"/>
    <property type="project" value="UniProtKB-KW"/>
</dbReference>
<proteinExistence type="predicted"/>
<gene>
    <name evidence="6" type="ORF">HZA61_10200</name>
</gene>
<dbReference type="CDD" id="cd00090">
    <property type="entry name" value="HTH_ARSR"/>
    <property type="match status" value="1"/>
</dbReference>
<dbReference type="SUPFAM" id="SSF46785">
    <property type="entry name" value="Winged helix' DNA-binding domain"/>
    <property type="match status" value="1"/>
</dbReference>
<dbReference type="AlphaFoldDB" id="A0A933SDP1"/>
<evidence type="ECO:0000313" key="7">
    <source>
        <dbReference type="Proteomes" id="UP000696931"/>
    </source>
</evidence>
<dbReference type="InterPro" id="IPR001845">
    <property type="entry name" value="HTH_ArsR_DNA-bd_dom"/>
</dbReference>
<dbReference type="InterPro" id="IPR011991">
    <property type="entry name" value="ArsR-like_HTH"/>
</dbReference>
<keyword evidence="1" id="KW-0805">Transcription regulation</keyword>
<keyword evidence="3" id="KW-0804">Transcription</keyword>
<dbReference type="GO" id="GO:0003700">
    <property type="term" value="F:DNA-binding transcription factor activity"/>
    <property type="evidence" value="ECO:0007669"/>
    <property type="project" value="InterPro"/>
</dbReference>
<dbReference type="Pfam" id="PF01022">
    <property type="entry name" value="HTH_5"/>
    <property type="match status" value="1"/>
</dbReference>
<dbReference type="Proteomes" id="UP000696931">
    <property type="component" value="Unassembled WGS sequence"/>
</dbReference>
<dbReference type="PANTHER" id="PTHR33154:SF33">
    <property type="entry name" value="TRANSCRIPTIONAL REPRESSOR SDPR"/>
    <property type="match status" value="1"/>
</dbReference>
<comment type="caution">
    <text evidence="6">The sequence shown here is derived from an EMBL/GenBank/DDBJ whole genome shotgun (WGS) entry which is preliminary data.</text>
</comment>
<evidence type="ECO:0000256" key="4">
    <source>
        <dbReference type="SAM" id="MobiDB-lite"/>
    </source>
</evidence>
<feature type="domain" description="HTH arsR-type" evidence="5">
    <location>
        <begin position="1"/>
        <end position="96"/>
    </location>
</feature>
<dbReference type="SMART" id="SM00418">
    <property type="entry name" value="HTH_ARSR"/>
    <property type="match status" value="1"/>
</dbReference>
<feature type="region of interest" description="Disordered" evidence="4">
    <location>
        <begin position="92"/>
        <end position="157"/>
    </location>
</feature>
<evidence type="ECO:0000256" key="1">
    <source>
        <dbReference type="ARBA" id="ARBA00023015"/>
    </source>
</evidence>
<evidence type="ECO:0000256" key="2">
    <source>
        <dbReference type="ARBA" id="ARBA00023125"/>
    </source>
</evidence>
<organism evidence="6 7">
    <name type="scientific">Eiseniibacteriota bacterium</name>
    <dbReference type="NCBI Taxonomy" id="2212470"/>
    <lineage>
        <taxon>Bacteria</taxon>
        <taxon>Candidatus Eiseniibacteriota</taxon>
    </lineage>
</organism>
<accession>A0A933SDP1</accession>
<evidence type="ECO:0000313" key="6">
    <source>
        <dbReference type="EMBL" id="MBI5169848.1"/>
    </source>
</evidence>